<reference evidence="5 6" key="1">
    <citation type="submission" date="2017-10" db="EMBL/GenBank/DDBJ databases">
        <title>Bacillus sp. nov., a halophilic bacterium isolated from a Keqin Lake.</title>
        <authorList>
            <person name="Wang H."/>
        </authorList>
    </citation>
    <scope>NUCLEOTIDE SEQUENCE [LARGE SCALE GENOMIC DNA]</scope>
    <source>
        <strain evidence="5 6">KCTC 13187</strain>
    </source>
</reference>
<evidence type="ECO:0000256" key="3">
    <source>
        <dbReference type="ARBA" id="ARBA00023163"/>
    </source>
</evidence>
<keyword evidence="1" id="KW-0805">Transcription regulation</keyword>
<evidence type="ECO:0000313" key="5">
    <source>
        <dbReference type="EMBL" id="RKL65003.1"/>
    </source>
</evidence>
<dbReference type="GO" id="GO:0000976">
    <property type="term" value="F:transcription cis-regulatory region binding"/>
    <property type="evidence" value="ECO:0007669"/>
    <property type="project" value="TreeGrafter"/>
</dbReference>
<dbReference type="InterPro" id="IPR046335">
    <property type="entry name" value="LacI/GalR-like_sensor"/>
</dbReference>
<dbReference type="Pfam" id="PF13377">
    <property type="entry name" value="Peripla_BP_3"/>
    <property type="match status" value="1"/>
</dbReference>
<dbReference type="PANTHER" id="PTHR30146">
    <property type="entry name" value="LACI-RELATED TRANSCRIPTIONAL REPRESSOR"/>
    <property type="match status" value="1"/>
</dbReference>
<evidence type="ECO:0000259" key="4">
    <source>
        <dbReference type="PROSITE" id="PS50932"/>
    </source>
</evidence>
<dbReference type="SUPFAM" id="SSF53822">
    <property type="entry name" value="Periplasmic binding protein-like I"/>
    <property type="match status" value="1"/>
</dbReference>
<dbReference type="SMART" id="SM00354">
    <property type="entry name" value="HTH_LACI"/>
    <property type="match status" value="1"/>
</dbReference>
<accession>A0A3A9K5N9</accession>
<keyword evidence="2" id="KW-0238">DNA-binding</keyword>
<sequence>MSKIDDVAKLANVSKGTVSNVFSQKRPISEKVRIRVLDAAQELKYTPNQIARSLVTKKTMTISLNIPHSKNLSLSTFHTNLINGVITEASAQNYRILIDTLSQDQLDLPFLSRDAVDGVVILNPRSDDSRLKYLKHFGIPFVVIGEPSDEYIDQVSYTDNNNEEIVREITLFLLEKGHERILYLNAPSIMTVSKVREKGFYQAYKDLSLSPEQAKVYFKESLSEDPGVYGYEKVLEYLQDNKGEFTAIITDTDKVALGALRALKELDLIIPEDISIIALSDDLVLSHELTPPLSTVDMDATKLGQESVRMLFNQLGVGDFEPSKKKIVKAKFKPRGSCAKAKD</sequence>
<dbReference type="PROSITE" id="PS50932">
    <property type="entry name" value="HTH_LACI_2"/>
    <property type="match status" value="1"/>
</dbReference>
<dbReference type="AlphaFoldDB" id="A0A3A9K5N9"/>
<dbReference type="EMBL" id="PDOE01000025">
    <property type="protein sequence ID" value="RKL65003.1"/>
    <property type="molecule type" value="Genomic_DNA"/>
</dbReference>
<dbReference type="PANTHER" id="PTHR30146:SF109">
    <property type="entry name" value="HTH-TYPE TRANSCRIPTIONAL REGULATOR GALS"/>
    <property type="match status" value="1"/>
</dbReference>
<dbReference type="InterPro" id="IPR010982">
    <property type="entry name" value="Lambda_DNA-bd_dom_sf"/>
</dbReference>
<keyword evidence="6" id="KW-1185">Reference proteome</keyword>
<evidence type="ECO:0000256" key="1">
    <source>
        <dbReference type="ARBA" id="ARBA00023015"/>
    </source>
</evidence>
<dbReference type="Proteomes" id="UP000281498">
    <property type="component" value="Unassembled WGS sequence"/>
</dbReference>
<feature type="domain" description="HTH lacI-type" evidence="4">
    <location>
        <begin position="2"/>
        <end position="56"/>
    </location>
</feature>
<dbReference type="Gene3D" id="1.10.260.40">
    <property type="entry name" value="lambda repressor-like DNA-binding domains"/>
    <property type="match status" value="1"/>
</dbReference>
<dbReference type="InterPro" id="IPR028082">
    <property type="entry name" value="Peripla_BP_I"/>
</dbReference>
<dbReference type="SUPFAM" id="SSF47413">
    <property type="entry name" value="lambda repressor-like DNA-binding domains"/>
    <property type="match status" value="1"/>
</dbReference>
<dbReference type="Pfam" id="PF00356">
    <property type="entry name" value="LacI"/>
    <property type="match status" value="1"/>
</dbReference>
<evidence type="ECO:0000313" key="6">
    <source>
        <dbReference type="Proteomes" id="UP000281498"/>
    </source>
</evidence>
<name>A0A3A9K5N9_9BACI</name>
<dbReference type="Gene3D" id="3.40.50.2300">
    <property type="match status" value="2"/>
</dbReference>
<dbReference type="InterPro" id="IPR000843">
    <property type="entry name" value="HTH_LacI"/>
</dbReference>
<keyword evidence="3" id="KW-0804">Transcription</keyword>
<evidence type="ECO:0000256" key="2">
    <source>
        <dbReference type="ARBA" id="ARBA00023125"/>
    </source>
</evidence>
<organism evidence="5 6">
    <name type="scientific">Salipaludibacillus neizhouensis</name>
    <dbReference type="NCBI Taxonomy" id="885475"/>
    <lineage>
        <taxon>Bacteria</taxon>
        <taxon>Bacillati</taxon>
        <taxon>Bacillota</taxon>
        <taxon>Bacilli</taxon>
        <taxon>Bacillales</taxon>
        <taxon>Bacillaceae</taxon>
    </lineage>
</organism>
<dbReference type="GO" id="GO:0003700">
    <property type="term" value="F:DNA-binding transcription factor activity"/>
    <property type="evidence" value="ECO:0007669"/>
    <property type="project" value="TreeGrafter"/>
</dbReference>
<dbReference type="RefSeq" id="WP_110937091.1">
    <property type="nucleotide sequence ID" value="NZ_KZ614146.1"/>
</dbReference>
<gene>
    <name evidence="5" type="ORF">CR203_23000</name>
</gene>
<proteinExistence type="predicted"/>
<dbReference type="OrthoDB" id="3180992at2"/>
<protein>
    <submittedName>
        <fullName evidence="5">LacI family transcriptional regulator</fullName>
    </submittedName>
</protein>
<dbReference type="CDD" id="cd01392">
    <property type="entry name" value="HTH_LacI"/>
    <property type="match status" value="1"/>
</dbReference>
<comment type="caution">
    <text evidence="5">The sequence shown here is derived from an EMBL/GenBank/DDBJ whole genome shotgun (WGS) entry which is preliminary data.</text>
</comment>